<evidence type="ECO:0000256" key="9">
    <source>
        <dbReference type="ARBA" id="ARBA00022840"/>
    </source>
</evidence>
<dbReference type="FunFam" id="3.10.110.10:FF:000078">
    <property type="entry name" value="ubiquitin-conjugating enzyme E2 H isoform X2"/>
    <property type="match status" value="1"/>
</dbReference>
<dbReference type="SUPFAM" id="SSF57850">
    <property type="entry name" value="RING/U-box"/>
    <property type="match status" value="1"/>
</dbReference>
<dbReference type="STRING" id="542762.A0A4S4DA89"/>
<evidence type="ECO:0000256" key="10">
    <source>
        <dbReference type="ARBA" id="ARBA00022843"/>
    </source>
</evidence>
<dbReference type="CDD" id="cd23116">
    <property type="entry name" value="RING-H2_AIRP1-like"/>
    <property type="match status" value="1"/>
</dbReference>
<feature type="domain" description="UBC core" evidence="23">
    <location>
        <begin position="223"/>
        <end position="374"/>
    </location>
</feature>
<name>A0A4S4DA89_CAMSN</name>
<keyword evidence="4" id="KW-0479">Metal-binding</keyword>
<evidence type="ECO:0000256" key="1">
    <source>
        <dbReference type="ARBA" id="ARBA00000900"/>
    </source>
</evidence>
<feature type="compositionally biased region" description="Acidic residues" evidence="21">
    <location>
        <begin position="386"/>
        <end position="398"/>
    </location>
</feature>
<evidence type="ECO:0000256" key="6">
    <source>
        <dbReference type="ARBA" id="ARBA00022771"/>
    </source>
</evidence>
<keyword evidence="6 19" id="KW-0863">Zinc-finger</keyword>
<evidence type="ECO:0000256" key="16">
    <source>
        <dbReference type="ARBA" id="ARBA00077502"/>
    </source>
</evidence>
<sequence>MYTEFSIIEYYNLNTKTTLGDLCKDVSLVMVFDFEVLSEALAGMVLISSLGCNIANQKGCQNFHLHYPRVLEEHEPLSAHHGTVSALSTGLLVDTNLETSIPDTYRPPPAPLPYDANLRHPRTPPSNQESCGNKNDAAVHTTDTESAEETNAGNTMETSDKDLKGSDCKMQTDTELDPSKDLEVELEKSGELKKSGEQEEEDVCPTCLEEYDAENPKIITKCEHHFHLSCILEWMERSDTCPVCDQVAKGRMRQNAYRVAYPVGVPLCPYQGGVWRVKVELPHAYPYKSPSIGFVNKIYHPNIDEMSGAVCLDVINQTWSPMFDLVNVFEVFLPQLLLYPNPSDPLNGEAAALMMRDRTAYDQRVKEYCEKYAKPEDAGAAPEEKSSDEELTEDEYASSDDAVAGEADP</sequence>
<evidence type="ECO:0000313" key="24">
    <source>
        <dbReference type="EMBL" id="THF99452.1"/>
    </source>
</evidence>
<dbReference type="Gene3D" id="3.10.110.10">
    <property type="entry name" value="Ubiquitin Conjugating Enzyme"/>
    <property type="match status" value="1"/>
</dbReference>
<dbReference type="Pfam" id="PF13639">
    <property type="entry name" value="zf-RING_2"/>
    <property type="match status" value="1"/>
</dbReference>
<dbReference type="Pfam" id="PF00179">
    <property type="entry name" value="UQ_con"/>
    <property type="match status" value="1"/>
</dbReference>
<evidence type="ECO:0000256" key="8">
    <source>
        <dbReference type="ARBA" id="ARBA00022833"/>
    </source>
</evidence>
<dbReference type="InterPro" id="IPR000608">
    <property type="entry name" value="UBC"/>
</dbReference>
<comment type="caution">
    <text evidence="24">The sequence shown here is derived from an EMBL/GenBank/DDBJ whole genome shotgun (WGS) entry which is preliminary data.</text>
</comment>
<evidence type="ECO:0000256" key="3">
    <source>
        <dbReference type="ARBA" id="ARBA00022679"/>
    </source>
</evidence>
<comment type="catalytic activity">
    <reaction evidence="1">
        <text>S-ubiquitinyl-[E2 ubiquitin-conjugating enzyme]-L-cysteine + [acceptor protein]-L-lysine = [E2 ubiquitin-conjugating enzyme]-L-cysteine + N(6)-ubiquitinyl-[acceptor protein]-L-lysine.</text>
        <dbReference type="EC" id="2.3.2.27"/>
    </reaction>
</comment>
<keyword evidence="10" id="KW-0832">Ubl conjugation</keyword>
<dbReference type="InterPro" id="IPR013083">
    <property type="entry name" value="Znf_RING/FYVE/PHD"/>
</dbReference>
<evidence type="ECO:0000256" key="19">
    <source>
        <dbReference type="PROSITE-ProRule" id="PRU00175"/>
    </source>
</evidence>
<dbReference type="PROSITE" id="PS50127">
    <property type="entry name" value="UBC_2"/>
    <property type="match status" value="1"/>
</dbReference>
<evidence type="ECO:0000256" key="12">
    <source>
        <dbReference type="ARBA" id="ARBA00060202"/>
    </source>
</evidence>
<dbReference type="GO" id="GO:0061630">
    <property type="term" value="F:ubiquitin protein ligase activity"/>
    <property type="evidence" value="ECO:0007669"/>
    <property type="project" value="UniProtKB-EC"/>
</dbReference>
<keyword evidence="9" id="KW-0067">ATP-binding</keyword>
<evidence type="ECO:0000256" key="11">
    <source>
        <dbReference type="ARBA" id="ARBA00022990"/>
    </source>
</evidence>
<dbReference type="Proteomes" id="UP000306102">
    <property type="component" value="Unassembled WGS sequence"/>
</dbReference>
<feature type="compositionally biased region" description="Basic and acidic residues" evidence="21">
    <location>
        <begin position="158"/>
        <end position="197"/>
    </location>
</feature>
<dbReference type="InterPro" id="IPR023313">
    <property type="entry name" value="UBQ-conjugating_AS"/>
</dbReference>
<evidence type="ECO:0000313" key="25">
    <source>
        <dbReference type="Proteomes" id="UP000306102"/>
    </source>
</evidence>
<feature type="region of interest" description="Disordered" evidence="21">
    <location>
        <begin position="372"/>
        <end position="409"/>
    </location>
</feature>
<feature type="region of interest" description="Disordered" evidence="21">
    <location>
        <begin position="99"/>
        <end position="201"/>
    </location>
</feature>
<feature type="compositionally biased region" description="Basic and acidic residues" evidence="21">
    <location>
        <begin position="372"/>
        <end position="385"/>
    </location>
</feature>
<evidence type="ECO:0000256" key="7">
    <source>
        <dbReference type="ARBA" id="ARBA00022786"/>
    </source>
</evidence>
<dbReference type="FunFam" id="3.30.40.10:FF:000376">
    <property type="entry name" value="Putative E3 ubiquitin-protein ligase RHB1A"/>
    <property type="match status" value="1"/>
</dbReference>
<dbReference type="PROSITE" id="PS50089">
    <property type="entry name" value="ZF_RING_2"/>
    <property type="match status" value="1"/>
</dbReference>
<evidence type="ECO:0000259" key="22">
    <source>
        <dbReference type="PROSITE" id="PS50089"/>
    </source>
</evidence>
<evidence type="ECO:0000256" key="20">
    <source>
        <dbReference type="PROSITE-ProRule" id="PRU10133"/>
    </source>
</evidence>
<dbReference type="Gene3D" id="3.30.40.10">
    <property type="entry name" value="Zinc/RING finger domain, C3HC4 (zinc finger)"/>
    <property type="match status" value="1"/>
</dbReference>
<evidence type="ECO:0000256" key="18">
    <source>
        <dbReference type="ARBA" id="ARBA00082119"/>
    </source>
</evidence>
<evidence type="ECO:0000256" key="17">
    <source>
        <dbReference type="ARBA" id="ARBA00078369"/>
    </source>
</evidence>
<evidence type="ECO:0000256" key="5">
    <source>
        <dbReference type="ARBA" id="ARBA00022741"/>
    </source>
</evidence>
<evidence type="ECO:0000256" key="15">
    <source>
        <dbReference type="ARBA" id="ARBA00076312"/>
    </source>
</evidence>
<dbReference type="PROSITE" id="PS00183">
    <property type="entry name" value="UBC_1"/>
    <property type="match status" value="1"/>
</dbReference>
<dbReference type="GO" id="GO:0008270">
    <property type="term" value="F:zinc ion binding"/>
    <property type="evidence" value="ECO:0007669"/>
    <property type="project" value="UniProtKB-KW"/>
</dbReference>
<dbReference type="CDD" id="cd23797">
    <property type="entry name" value="UBCc_UBE2H"/>
    <property type="match status" value="1"/>
</dbReference>
<comment type="subunit">
    <text evidence="13">Interacts with MAEA and WDR26, components of the CTLH complex that contains GID4, RANBP9 and/or RANBP10, MKLN1, MAEA, RMND5A (or alternatively its paralog RMND5B), GID8, ARMC8, WDR26 and YPEL5.</text>
</comment>
<keyword evidence="3" id="KW-0808">Transferase</keyword>
<keyword evidence="8" id="KW-0862">Zinc</keyword>
<proteinExistence type="predicted"/>
<evidence type="ECO:0000256" key="4">
    <source>
        <dbReference type="ARBA" id="ARBA00022723"/>
    </source>
</evidence>
<dbReference type="AlphaFoldDB" id="A0A4S4DA89"/>
<evidence type="ECO:0000256" key="13">
    <source>
        <dbReference type="ARBA" id="ARBA00063081"/>
    </source>
</evidence>
<dbReference type="SMART" id="SM00212">
    <property type="entry name" value="UBCc"/>
    <property type="match status" value="1"/>
</dbReference>
<feature type="domain" description="RING-type" evidence="22">
    <location>
        <begin position="204"/>
        <end position="245"/>
    </location>
</feature>
<protein>
    <recommendedName>
        <fullName evidence="14">Ubiquitin-conjugating enzyme E2 H</fullName>
        <ecNumber evidence="2">2.3.2.27</ecNumber>
    </recommendedName>
    <alternativeName>
        <fullName evidence="17">(E3-independent) E2 ubiquitin-conjugating enzyme H</fullName>
    </alternativeName>
    <alternativeName>
        <fullName evidence="15">E2 ubiquitin-conjugating enzyme H</fullName>
    </alternativeName>
    <alternativeName>
        <fullName evidence="18">Ubiquitin carrier protein H</fullName>
    </alternativeName>
    <alternativeName>
        <fullName evidence="16">Ubiquitin-protein ligase H</fullName>
    </alternativeName>
</protein>
<dbReference type="PANTHER" id="PTHR46463:SF89">
    <property type="entry name" value="E3 UBIQUITIN-PROTEIN LIGASE RHB1A-RELATED"/>
    <property type="match status" value="1"/>
</dbReference>
<dbReference type="SMART" id="SM00184">
    <property type="entry name" value="RING"/>
    <property type="match status" value="1"/>
</dbReference>
<evidence type="ECO:0000256" key="2">
    <source>
        <dbReference type="ARBA" id="ARBA00012483"/>
    </source>
</evidence>
<dbReference type="GO" id="GO:0005524">
    <property type="term" value="F:ATP binding"/>
    <property type="evidence" value="ECO:0007669"/>
    <property type="project" value="UniProtKB-KW"/>
</dbReference>
<dbReference type="PANTHER" id="PTHR46463">
    <property type="entry name" value="ZINC FINGER, RING/FYVE/PHD-TYPE"/>
    <property type="match status" value="1"/>
</dbReference>
<keyword evidence="7" id="KW-0833">Ubl conjugation pathway</keyword>
<dbReference type="InterPro" id="IPR016135">
    <property type="entry name" value="UBQ-conjugating_enzyme/RWD"/>
</dbReference>
<dbReference type="EMBL" id="SDRB02011948">
    <property type="protein sequence ID" value="THF99452.1"/>
    <property type="molecule type" value="Genomic_DNA"/>
</dbReference>
<keyword evidence="5" id="KW-0547">Nucleotide-binding</keyword>
<feature type="active site" description="Glycyl thioester intermediate" evidence="20">
    <location>
        <position position="311"/>
    </location>
</feature>
<dbReference type="InterPro" id="IPR001841">
    <property type="entry name" value="Znf_RING"/>
</dbReference>
<evidence type="ECO:0000259" key="23">
    <source>
        <dbReference type="PROSITE" id="PS50127"/>
    </source>
</evidence>
<evidence type="ECO:0000256" key="14">
    <source>
        <dbReference type="ARBA" id="ARBA00072436"/>
    </source>
</evidence>
<reference evidence="24 25" key="1">
    <citation type="journal article" date="2018" name="Proc. Natl. Acad. Sci. U.S.A.">
        <title>Draft genome sequence of Camellia sinensis var. sinensis provides insights into the evolution of the tea genome and tea quality.</title>
        <authorList>
            <person name="Wei C."/>
            <person name="Yang H."/>
            <person name="Wang S."/>
            <person name="Zhao J."/>
            <person name="Liu C."/>
            <person name="Gao L."/>
            <person name="Xia E."/>
            <person name="Lu Y."/>
            <person name="Tai Y."/>
            <person name="She G."/>
            <person name="Sun J."/>
            <person name="Cao H."/>
            <person name="Tong W."/>
            <person name="Gao Q."/>
            <person name="Li Y."/>
            <person name="Deng W."/>
            <person name="Jiang X."/>
            <person name="Wang W."/>
            <person name="Chen Q."/>
            <person name="Zhang S."/>
            <person name="Li H."/>
            <person name="Wu J."/>
            <person name="Wang P."/>
            <person name="Li P."/>
            <person name="Shi C."/>
            <person name="Zheng F."/>
            <person name="Jian J."/>
            <person name="Huang B."/>
            <person name="Shan D."/>
            <person name="Shi M."/>
            <person name="Fang C."/>
            <person name="Yue Y."/>
            <person name="Li F."/>
            <person name="Li D."/>
            <person name="Wei S."/>
            <person name="Han B."/>
            <person name="Jiang C."/>
            <person name="Yin Y."/>
            <person name="Xia T."/>
            <person name="Zhang Z."/>
            <person name="Bennetzen J.L."/>
            <person name="Zhao S."/>
            <person name="Wan X."/>
        </authorList>
    </citation>
    <scope>NUCLEOTIDE SEQUENCE [LARGE SCALE GENOMIC DNA]</scope>
    <source>
        <strain evidence="25">cv. Shuchazao</strain>
        <tissue evidence="24">Leaf</tissue>
    </source>
</reference>
<organism evidence="24 25">
    <name type="scientific">Camellia sinensis var. sinensis</name>
    <name type="common">China tea</name>
    <dbReference type="NCBI Taxonomy" id="542762"/>
    <lineage>
        <taxon>Eukaryota</taxon>
        <taxon>Viridiplantae</taxon>
        <taxon>Streptophyta</taxon>
        <taxon>Embryophyta</taxon>
        <taxon>Tracheophyta</taxon>
        <taxon>Spermatophyta</taxon>
        <taxon>Magnoliopsida</taxon>
        <taxon>eudicotyledons</taxon>
        <taxon>Gunneridae</taxon>
        <taxon>Pentapetalae</taxon>
        <taxon>asterids</taxon>
        <taxon>Ericales</taxon>
        <taxon>Theaceae</taxon>
        <taxon>Camellia</taxon>
    </lineage>
</organism>
<dbReference type="EC" id="2.3.2.27" evidence="2"/>
<keyword evidence="25" id="KW-1185">Reference proteome</keyword>
<keyword evidence="11" id="KW-0007">Acetylation</keyword>
<accession>A0A4S4DA89</accession>
<gene>
    <name evidence="24" type="ORF">TEA_018263</name>
</gene>
<comment type="function">
    <text evidence="12">Accepts ubiquitin from the E1 complex and catalyzes its covalent attachment to other proteins. E2 ubiquitin conjugating enzyme that transfers ubiquitin to MAEA, a core component of the CTLH E3 ubiquitin-protein ligase complex. In vitro catalyzes 'Lys-11'- and 'Lys-48'-linked polyubiquitination. Capable, in vitro, to ubiquitinate histone H2A.</text>
</comment>
<evidence type="ECO:0000256" key="21">
    <source>
        <dbReference type="SAM" id="MobiDB-lite"/>
    </source>
</evidence>
<dbReference type="SUPFAM" id="SSF54495">
    <property type="entry name" value="UBC-like"/>
    <property type="match status" value="1"/>
</dbReference>